<reference evidence="2" key="1">
    <citation type="submission" date="2020-08" db="EMBL/GenBank/DDBJ databases">
        <title>Plant Genome Project.</title>
        <authorList>
            <person name="Zhang R.-G."/>
        </authorList>
    </citation>
    <scope>NUCLEOTIDE SEQUENCE</scope>
    <source>
        <strain evidence="2">WSP0</strain>
        <tissue evidence="2">Leaf</tissue>
    </source>
</reference>
<dbReference type="InterPro" id="IPR002156">
    <property type="entry name" value="RNaseH_domain"/>
</dbReference>
<dbReference type="SUPFAM" id="SSF52540">
    <property type="entry name" value="P-loop containing nucleoside triphosphate hydrolases"/>
    <property type="match status" value="1"/>
</dbReference>
<dbReference type="SUPFAM" id="SSF53098">
    <property type="entry name" value="Ribonuclease H-like"/>
    <property type="match status" value="1"/>
</dbReference>
<name>A0AAV6L9X0_9ERIC</name>
<sequence>MRIKEEIDRGNLDPDYFPKVIFLCWFIWKARNELIFHSTNQLPHVVVARALGAWDEFLSATESSTNQLSRSPQPSTSLHWIPPVAGSLKINCDASWSKGLNRGWGGIILRDNRGNLIDGRRFKISATSAFLAEASVLREACLFAKALNLSSVCIENDNAQLISLSVSELVPPWEVLAIISDIRLLAREEGLSFRWTPREGNEAAHWDGSITAVLGSPIMDIDDDNPGDNNSPKPSYNKGKHVVTFRHPWVEKYRPQSLADVAAHRHIVDTSNHLFPQFPRAYIVPISTGKTSTILAVARKLYGMQMHNMVLELNASDERGIDVIRQQIHDFASTQSFSFG</sequence>
<dbReference type="PANTHER" id="PTHR47074">
    <property type="entry name" value="BNAC02G40300D PROTEIN"/>
    <property type="match status" value="1"/>
</dbReference>
<comment type="caution">
    <text evidence="2">The sequence shown here is derived from an EMBL/GenBank/DDBJ whole genome shotgun (WGS) entry which is preliminary data.</text>
</comment>
<dbReference type="InterPro" id="IPR052929">
    <property type="entry name" value="RNase_H-like_EbsB-rel"/>
</dbReference>
<dbReference type="AlphaFoldDB" id="A0AAV6L9X0"/>
<dbReference type="InterPro" id="IPR044730">
    <property type="entry name" value="RNase_H-like_dom_plant"/>
</dbReference>
<organism evidence="2 3">
    <name type="scientific">Rhododendron griersonianum</name>
    <dbReference type="NCBI Taxonomy" id="479676"/>
    <lineage>
        <taxon>Eukaryota</taxon>
        <taxon>Viridiplantae</taxon>
        <taxon>Streptophyta</taxon>
        <taxon>Embryophyta</taxon>
        <taxon>Tracheophyta</taxon>
        <taxon>Spermatophyta</taxon>
        <taxon>Magnoliopsida</taxon>
        <taxon>eudicotyledons</taxon>
        <taxon>Gunneridae</taxon>
        <taxon>Pentapetalae</taxon>
        <taxon>asterids</taxon>
        <taxon>Ericales</taxon>
        <taxon>Ericaceae</taxon>
        <taxon>Ericoideae</taxon>
        <taxon>Rhodoreae</taxon>
        <taxon>Rhododendron</taxon>
    </lineage>
</organism>
<proteinExistence type="predicted"/>
<dbReference type="Gene3D" id="3.30.420.10">
    <property type="entry name" value="Ribonuclease H-like superfamily/Ribonuclease H"/>
    <property type="match status" value="1"/>
</dbReference>
<dbReference type="InterPro" id="IPR027417">
    <property type="entry name" value="P-loop_NTPase"/>
</dbReference>
<protein>
    <recommendedName>
        <fullName evidence="1">RNase H type-1 domain-containing protein</fullName>
    </recommendedName>
</protein>
<accession>A0AAV6L9X0</accession>
<feature type="domain" description="RNase H type-1" evidence="1">
    <location>
        <begin position="91"/>
        <end position="206"/>
    </location>
</feature>
<dbReference type="Gene3D" id="3.40.50.300">
    <property type="entry name" value="P-loop containing nucleotide triphosphate hydrolases"/>
    <property type="match status" value="1"/>
</dbReference>
<dbReference type="CDD" id="cd06222">
    <property type="entry name" value="RNase_H_like"/>
    <property type="match status" value="1"/>
</dbReference>
<evidence type="ECO:0000313" key="3">
    <source>
        <dbReference type="Proteomes" id="UP000823749"/>
    </source>
</evidence>
<dbReference type="GO" id="GO:0003676">
    <property type="term" value="F:nucleic acid binding"/>
    <property type="evidence" value="ECO:0007669"/>
    <property type="project" value="InterPro"/>
</dbReference>
<dbReference type="InterPro" id="IPR012337">
    <property type="entry name" value="RNaseH-like_sf"/>
</dbReference>
<dbReference type="Pfam" id="PF13456">
    <property type="entry name" value="RVT_3"/>
    <property type="match status" value="1"/>
</dbReference>
<dbReference type="EMBL" id="JACTNZ010000002">
    <property type="protein sequence ID" value="KAG5561153.1"/>
    <property type="molecule type" value="Genomic_DNA"/>
</dbReference>
<evidence type="ECO:0000259" key="1">
    <source>
        <dbReference type="Pfam" id="PF13456"/>
    </source>
</evidence>
<dbReference type="Proteomes" id="UP000823749">
    <property type="component" value="Chromosome 2"/>
</dbReference>
<dbReference type="PANTHER" id="PTHR47074:SF11">
    <property type="entry name" value="REVERSE TRANSCRIPTASE-LIKE PROTEIN"/>
    <property type="match status" value="1"/>
</dbReference>
<dbReference type="InterPro" id="IPR036397">
    <property type="entry name" value="RNaseH_sf"/>
</dbReference>
<dbReference type="GO" id="GO:0004523">
    <property type="term" value="F:RNA-DNA hybrid ribonuclease activity"/>
    <property type="evidence" value="ECO:0007669"/>
    <property type="project" value="InterPro"/>
</dbReference>
<evidence type="ECO:0000313" key="2">
    <source>
        <dbReference type="EMBL" id="KAG5561153.1"/>
    </source>
</evidence>
<gene>
    <name evidence="2" type="ORF">RHGRI_004238</name>
</gene>
<keyword evidence="3" id="KW-1185">Reference proteome</keyword>